<dbReference type="InterPro" id="IPR050216">
    <property type="entry name" value="LRR_domain-containing"/>
</dbReference>
<keyword evidence="2" id="KW-0677">Repeat</keyword>
<dbReference type="Pfam" id="PF13855">
    <property type="entry name" value="LRR_8"/>
    <property type="match status" value="2"/>
</dbReference>
<evidence type="ECO:0000313" key="4">
    <source>
        <dbReference type="EMBL" id="KAH9299201.1"/>
    </source>
</evidence>
<dbReference type="SMART" id="SM00364">
    <property type="entry name" value="LRR_BAC"/>
    <property type="match status" value="8"/>
</dbReference>
<dbReference type="SUPFAM" id="SSF52058">
    <property type="entry name" value="L domain-like"/>
    <property type="match status" value="1"/>
</dbReference>
<proteinExistence type="inferred from homology"/>
<dbReference type="EMBL" id="JAHRHJ020000010">
    <property type="protein sequence ID" value="KAH9299201.1"/>
    <property type="molecule type" value="Genomic_DNA"/>
</dbReference>
<organism evidence="4 5">
    <name type="scientific">Taxus chinensis</name>
    <name type="common">Chinese yew</name>
    <name type="synonym">Taxus wallichiana var. chinensis</name>
    <dbReference type="NCBI Taxonomy" id="29808"/>
    <lineage>
        <taxon>Eukaryota</taxon>
        <taxon>Viridiplantae</taxon>
        <taxon>Streptophyta</taxon>
        <taxon>Embryophyta</taxon>
        <taxon>Tracheophyta</taxon>
        <taxon>Spermatophyta</taxon>
        <taxon>Pinopsida</taxon>
        <taxon>Pinidae</taxon>
        <taxon>Conifers II</taxon>
        <taxon>Cupressales</taxon>
        <taxon>Taxaceae</taxon>
        <taxon>Taxus</taxon>
    </lineage>
</organism>
<comment type="similarity">
    <text evidence="3">Belongs to the SHOC2 family.</text>
</comment>
<dbReference type="InterPro" id="IPR025875">
    <property type="entry name" value="Leu-rich_rpt_4"/>
</dbReference>
<evidence type="ECO:0000313" key="5">
    <source>
        <dbReference type="Proteomes" id="UP000824469"/>
    </source>
</evidence>
<comment type="caution">
    <text evidence="4">The sequence shown here is derived from an EMBL/GenBank/DDBJ whole genome shotgun (WGS) entry which is preliminary data.</text>
</comment>
<dbReference type="InterPro" id="IPR001611">
    <property type="entry name" value="Leu-rich_rpt"/>
</dbReference>
<reference evidence="4 5" key="1">
    <citation type="journal article" date="2021" name="Nat. Plants">
        <title>The Taxus genome provides insights into paclitaxel biosynthesis.</title>
        <authorList>
            <person name="Xiong X."/>
            <person name="Gou J."/>
            <person name="Liao Q."/>
            <person name="Li Y."/>
            <person name="Zhou Q."/>
            <person name="Bi G."/>
            <person name="Li C."/>
            <person name="Du R."/>
            <person name="Wang X."/>
            <person name="Sun T."/>
            <person name="Guo L."/>
            <person name="Liang H."/>
            <person name="Lu P."/>
            <person name="Wu Y."/>
            <person name="Zhang Z."/>
            <person name="Ro D.K."/>
            <person name="Shang Y."/>
            <person name="Huang S."/>
            <person name="Yan J."/>
        </authorList>
    </citation>
    <scope>NUCLEOTIDE SEQUENCE [LARGE SCALE GENOMIC DNA]</scope>
    <source>
        <strain evidence="4">Ta-2019</strain>
    </source>
</reference>
<dbReference type="PANTHER" id="PTHR48051:SF54">
    <property type="entry name" value="LEUCINE-RICH REPEAT-CONTAINING PROTEIN"/>
    <property type="match status" value="1"/>
</dbReference>
<keyword evidence="5" id="KW-1185">Reference proteome</keyword>
<feature type="non-terminal residue" evidence="4">
    <location>
        <position position="1"/>
    </location>
</feature>
<dbReference type="OMA" id="MDPHPGT"/>
<dbReference type="SMART" id="SM00369">
    <property type="entry name" value="LRR_TYP"/>
    <property type="match status" value="7"/>
</dbReference>
<protein>
    <submittedName>
        <fullName evidence="4">Uncharacterized protein</fullName>
    </submittedName>
</protein>
<dbReference type="Pfam" id="PF12799">
    <property type="entry name" value="LRR_4"/>
    <property type="match status" value="1"/>
</dbReference>
<dbReference type="InterPro" id="IPR003591">
    <property type="entry name" value="Leu-rich_rpt_typical-subtyp"/>
</dbReference>
<dbReference type="Gene3D" id="3.80.10.10">
    <property type="entry name" value="Ribonuclease Inhibitor"/>
    <property type="match status" value="3"/>
</dbReference>
<evidence type="ECO:0000256" key="1">
    <source>
        <dbReference type="ARBA" id="ARBA00022614"/>
    </source>
</evidence>
<evidence type="ECO:0000256" key="3">
    <source>
        <dbReference type="ARBA" id="ARBA00023786"/>
    </source>
</evidence>
<dbReference type="PRINTS" id="PR00019">
    <property type="entry name" value="LEURICHRPT"/>
</dbReference>
<dbReference type="GO" id="GO:0005737">
    <property type="term" value="C:cytoplasm"/>
    <property type="evidence" value="ECO:0007669"/>
    <property type="project" value="TreeGrafter"/>
</dbReference>
<dbReference type="AlphaFoldDB" id="A0AA38FFG4"/>
<keyword evidence="1" id="KW-0433">Leucine-rich repeat</keyword>
<dbReference type="PROSITE" id="PS51450">
    <property type="entry name" value="LRR"/>
    <property type="match status" value="3"/>
</dbReference>
<sequence length="509" mass="56452">VCARTGVIMEVDSKAHPFLSYVLSLKALRHPLTLASKSFSVNNDNEVDLEVGNSSHHEGLVKEMPKLTDPVLVAKMQAAVGDVVQTRSVLQALGERPDHEAVDRARRRIEEIDRAFSNRFDDVDMAGVPRGRDPDERAWLQAQKEKKVRDAAEKEKQPYKVVVSLYDMHIAYEDLLKEAEERLVNIYRSAESGAEVAQPAQGSEFINGADGENDGEVHEGVVKILQEASEKHIEEIDLRGQGLKLFPEAFCKISTLISLKLANNKLEAISDSIAGLVNLETLDLSGNILLSLPDSIGLLKRLKYLNISANKIKQLPDSISMCSGADKSYDGSELLELDASYNELIYLPTDIGYQLVNLQKLLVHLNKLRSLPSSVCQMKSLRHLDVHFNELRSLPAAIGNLTNLQVLNASGNFSDLVSVPDSIGELTNLVELDLSNNQIKELPYSFGSLQNLKKLNLEQNPLVTPPNEIVEKGVEAVKEYMAKRLLDQLLDEEQKSTAEISDNQTETGW</sequence>
<dbReference type="Proteomes" id="UP000824469">
    <property type="component" value="Unassembled WGS sequence"/>
</dbReference>
<evidence type="ECO:0000256" key="2">
    <source>
        <dbReference type="ARBA" id="ARBA00022737"/>
    </source>
</evidence>
<feature type="non-terminal residue" evidence="4">
    <location>
        <position position="509"/>
    </location>
</feature>
<accession>A0AA38FFG4</accession>
<dbReference type="InterPro" id="IPR032675">
    <property type="entry name" value="LRR_dom_sf"/>
</dbReference>
<name>A0AA38FFG4_TAXCH</name>
<dbReference type="PANTHER" id="PTHR48051">
    <property type="match status" value="1"/>
</dbReference>
<gene>
    <name evidence="4" type="ORF">KI387_030883</name>
</gene>